<evidence type="ECO:0000313" key="7">
    <source>
        <dbReference type="EMBL" id="KAF6170004.1"/>
    </source>
</evidence>
<evidence type="ECO:0000256" key="4">
    <source>
        <dbReference type="ARBA" id="ARBA00023163"/>
    </source>
</evidence>
<accession>A0A7J7NSP5</accession>
<dbReference type="GO" id="GO:0003700">
    <property type="term" value="F:DNA-binding transcription factor activity"/>
    <property type="evidence" value="ECO:0007669"/>
    <property type="project" value="InterPro"/>
</dbReference>
<feature type="region of interest" description="Disordered" evidence="6">
    <location>
        <begin position="1"/>
        <end position="66"/>
    </location>
</feature>
<feature type="compositionally biased region" description="Low complexity" evidence="6">
    <location>
        <begin position="34"/>
        <end position="48"/>
    </location>
</feature>
<comment type="caution">
    <text evidence="7">The sequence shown here is derived from an EMBL/GenBank/DDBJ whole genome shotgun (WGS) entry which is preliminary data.</text>
</comment>
<protein>
    <submittedName>
        <fullName evidence="7">Uncharacterized protein</fullName>
    </submittedName>
</protein>
<evidence type="ECO:0000256" key="6">
    <source>
        <dbReference type="SAM" id="MobiDB-lite"/>
    </source>
</evidence>
<sequence length="110" mass="11998">MRRARGCGGRFLTKNSSNKKGGTGTEKAGERKFSQSSRSLSSEVLQSEGRNLNSSKKAYGGGRESSLLGSEVTSMYSRGDLDPYQIDHLRRSGFHSLSIMMDSGQGFLRV</sequence>
<keyword evidence="4" id="KW-0804">Transcription</keyword>
<dbReference type="GO" id="GO:0003677">
    <property type="term" value="F:DNA binding"/>
    <property type="evidence" value="ECO:0007669"/>
    <property type="project" value="UniProtKB-KW"/>
</dbReference>
<keyword evidence="3" id="KW-0238">DNA-binding</keyword>
<evidence type="ECO:0000313" key="8">
    <source>
        <dbReference type="Proteomes" id="UP000541444"/>
    </source>
</evidence>
<keyword evidence="8" id="KW-1185">Reference proteome</keyword>
<keyword evidence="5" id="KW-0539">Nucleus</keyword>
<proteinExistence type="predicted"/>
<evidence type="ECO:0000256" key="3">
    <source>
        <dbReference type="ARBA" id="ARBA00023125"/>
    </source>
</evidence>
<dbReference type="PROSITE" id="PS51152">
    <property type="entry name" value="NFYA_HAP2_2"/>
    <property type="match status" value="1"/>
</dbReference>
<dbReference type="EMBL" id="JACGCM010000622">
    <property type="protein sequence ID" value="KAF6170004.1"/>
    <property type="molecule type" value="Genomic_DNA"/>
</dbReference>
<organism evidence="7 8">
    <name type="scientific">Kingdonia uniflora</name>
    <dbReference type="NCBI Taxonomy" id="39325"/>
    <lineage>
        <taxon>Eukaryota</taxon>
        <taxon>Viridiplantae</taxon>
        <taxon>Streptophyta</taxon>
        <taxon>Embryophyta</taxon>
        <taxon>Tracheophyta</taxon>
        <taxon>Spermatophyta</taxon>
        <taxon>Magnoliopsida</taxon>
        <taxon>Ranunculales</taxon>
        <taxon>Circaeasteraceae</taxon>
        <taxon>Kingdonia</taxon>
    </lineage>
</organism>
<evidence type="ECO:0000256" key="1">
    <source>
        <dbReference type="ARBA" id="ARBA00004123"/>
    </source>
</evidence>
<reference evidence="7 8" key="1">
    <citation type="journal article" date="2020" name="IScience">
        <title>Genome Sequencing of the Endangered Kingdonia uniflora (Circaeasteraceae, Ranunculales) Reveals Potential Mechanisms of Evolutionary Specialization.</title>
        <authorList>
            <person name="Sun Y."/>
            <person name="Deng T."/>
            <person name="Zhang A."/>
            <person name="Moore M.J."/>
            <person name="Landis J.B."/>
            <person name="Lin N."/>
            <person name="Zhang H."/>
            <person name="Zhang X."/>
            <person name="Huang J."/>
            <person name="Zhang X."/>
            <person name="Sun H."/>
            <person name="Wang H."/>
        </authorList>
    </citation>
    <scope>NUCLEOTIDE SEQUENCE [LARGE SCALE GENOMIC DNA]</scope>
    <source>
        <strain evidence="7">TB1705</strain>
        <tissue evidence="7">Leaf</tissue>
    </source>
</reference>
<evidence type="ECO:0000256" key="5">
    <source>
        <dbReference type="ARBA" id="ARBA00023242"/>
    </source>
</evidence>
<gene>
    <name evidence="7" type="ORF">GIB67_034396</name>
</gene>
<name>A0A7J7NSP5_9MAGN</name>
<evidence type="ECO:0000256" key="2">
    <source>
        <dbReference type="ARBA" id="ARBA00023015"/>
    </source>
</evidence>
<comment type="subcellular location">
    <subcellularLocation>
        <location evidence="1">Nucleus</location>
    </subcellularLocation>
</comment>
<dbReference type="AlphaFoldDB" id="A0A7J7NSP5"/>
<dbReference type="Proteomes" id="UP000541444">
    <property type="component" value="Unassembled WGS sequence"/>
</dbReference>
<dbReference type="GO" id="GO:0005634">
    <property type="term" value="C:nucleus"/>
    <property type="evidence" value="ECO:0007669"/>
    <property type="project" value="UniProtKB-SubCell"/>
</dbReference>
<dbReference type="InterPro" id="IPR001289">
    <property type="entry name" value="NFYA"/>
</dbReference>
<keyword evidence="2" id="KW-0805">Transcription regulation</keyword>